<name>A0ABR1R9H8_9PEZI</name>
<dbReference type="Proteomes" id="UP001396898">
    <property type="component" value="Unassembled WGS sequence"/>
</dbReference>
<keyword evidence="1" id="KW-0863">Zinc-finger</keyword>
<feature type="domain" description="RING-type" evidence="2">
    <location>
        <begin position="44"/>
        <end position="116"/>
    </location>
</feature>
<keyword evidence="1" id="KW-0862">Zinc</keyword>
<dbReference type="InterPro" id="IPR001841">
    <property type="entry name" value="Znf_RING"/>
</dbReference>
<dbReference type="SUPFAM" id="SSF57850">
    <property type="entry name" value="RING/U-box"/>
    <property type="match status" value="1"/>
</dbReference>
<keyword evidence="4" id="KW-1185">Reference proteome</keyword>
<comment type="caution">
    <text evidence="3">The sequence shown here is derived from an EMBL/GenBank/DDBJ whole genome shotgun (WGS) entry which is preliminary data.</text>
</comment>
<organism evidence="3 4">
    <name type="scientific">Apiospora marii</name>
    <dbReference type="NCBI Taxonomy" id="335849"/>
    <lineage>
        <taxon>Eukaryota</taxon>
        <taxon>Fungi</taxon>
        <taxon>Dikarya</taxon>
        <taxon>Ascomycota</taxon>
        <taxon>Pezizomycotina</taxon>
        <taxon>Sordariomycetes</taxon>
        <taxon>Xylariomycetidae</taxon>
        <taxon>Amphisphaeriales</taxon>
        <taxon>Apiosporaceae</taxon>
        <taxon>Apiospora</taxon>
    </lineage>
</organism>
<dbReference type="EMBL" id="JAQQWI010000017">
    <property type="protein sequence ID" value="KAK8006074.1"/>
    <property type="molecule type" value="Genomic_DNA"/>
</dbReference>
<dbReference type="InterPro" id="IPR013083">
    <property type="entry name" value="Znf_RING/FYVE/PHD"/>
</dbReference>
<evidence type="ECO:0000256" key="1">
    <source>
        <dbReference type="PROSITE-ProRule" id="PRU00175"/>
    </source>
</evidence>
<evidence type="ECO:0000313" key="4">
    <source>
        <dbReference type="Proteomes" id="UP001396898"/>
    </source>
</evidence>
<keyword evidence="1" id="KW-0479">Metal-binding</keyword>
<dbReference type="PROSITE" id="PS50089">
    <property type="entry name" value="ZF_RING_2"/>
    <property type="match status" value="1"/>
</dbReference>
<sequence length="275" mass="31470">MAPIAQKVAEAEHCLKSTWLPEFLSCLRESENRPKPARKLHAECGICFKLLDISTKVGELIDREILKDRSLTTVEQFYTKMQPELEKTAFLPCGHVVGNTCLSNAGDNKKACPLCNQEDARQQKETVEEHRARRQRVADAIFEERLRGMLRLARPPRGARPNRAGFEVDESMWWWSDPLLDRLKKHEGMLNLKRRIFRDCPFTRDTAGPRTRLDRADLKGLKGAVERFCRDTEGSAYGFVEIDEWMAVDTSVPPAVPDRGPGYWVFPSGRAREDD</sequence>
<evidence type="ECO:0000259" key="2">
    <source>
        <dbReference type="PROSITE" id="PS50089"/>
    </source>
</evidence>
<protein>
    <recommendedName>
        <fullName evidence="2">RING-type domain-containing protein</fullName>
    </recommendedName>
</protein>
<reference evidence="3 4" key="1">
    <citation type="submission" date="2023-01" db="EMBL/GenBank/DDBJ databases">
        <title>Analysis of 21 Apiospora genomes using comparative genomics revels a genus with tremendous synthesis potential of carbohydrate active enzymes and secondary metabolites.</title>
        <authorList>
            <person name="Sorensen T."/>
        </authorList>
    </citation>
    <scope>NUCLEOTIDE SEQUENCE [LARGE SCALE GENOMIC DNA]</scope>
    <source>
        <strain evidence="3 4">CBS 20057</strain>
    </source>
</reference>
<dbReference type="Gene3D" id="3.30.40.10">
    <property type="entry name" value="Zinc/RING finger domain, C3HC4 (zinc finger)"/>
    <property type="match status" value="1"/>
</dbReference>
<evidence type="ECO:0000313" key="3">
    <source>
        <dbReference type="EMBL" id="KAK8006074.1"/>
    </source>
</evidence>
<gene>
    <name evidence="3" type="ORF">PG991_012371</name>
</gene>
<proteinExistence type="predicted"/>
<accession>A0ABR1R9H8</accession>